<accession>A0A8H4AA10</accession>
<reference evidence="1 2" key="1">
    <citation type="journal article" date="2019" name="Environ. Microbiol.">
        <title>At the nexus of three kingdoms: the genome of the mycorrhizal fungus Gigaspora margarita provides insights into plant, endobacterial and fungal interactions.</title>
        <authorList>
            <person name="Venice F."/>
            <person name="Ghignone S."/>
            <person name="Salvioli di Fossalunga A."/>
            <person name="Amselem J."/>
            <person name="Novero M."/>
            <person name="Xianan X."/>
            <person name="Sedzielewska Toro K."/>
            <person name="Morin E."/>
            <person name="Lipzen A."/>
            <person name="Grigoriev I.V."/>
            <person name="Henrissat B."/>
            <person name="Martin F.M."/>
            <person name="Bonfante P."/>
        </authorList>
    </citation>
    <scope>NUCLEOTIDE SEQUENCE [LARGE SCALE GENOMIC DNA]</scope>
    <source>
        <strain evidence="1 2">BEG34</strain>
    </source>
</reference>
<dbReference type="EMBL" id="WTPW01000925">
    <property type="protein sequence ID" value="KAF0469181.1"/>
    <property type="molecule type" value="Genomic_DNA"/>
</dbReference>
<organism evidence="1 2">
    <name type="scientific">Gigaspora margarita</name>
    <dbReference type="NCBI Taxonomy" id="4874"/>
    <lineage>
        <taxon>Eukaryota</taxon>
        <taxon>Fungi</taxon>
        <taxon>Fungi incertae sedis</taxon>
        <taxon>Mucoromycota</taxon>
        <taxon>Glomeromycotina</taxon>
        <taxon>Glomeromycetes</taxon>
        <taxon>Diversisporales</taxon>
        <taxon>Gigasporaceae</taxon>
        <taxon>Gigaspora</taxon>
    </lineage>
</organism>
<evidence type="ECO:0000313" key="1">
    <source>
        <dbReference type="EMBL" id="KAF0469181.1"/>
    </source>
</evidence>
<name>A0A8H4AA10_GIGMA</name>
<dbReference type="AlphaFoldDB" id="A0A8H4AA10"/>
<dbReference type="Proteomes" id="UP000439903">
    <property type="component" value="Unassembled WGS sequence"/>
</dbReference>
<keyword evidence="2" id="KW-1185">Reference proteome</keyword>
<gene>
    <name evidence="1" type="ORF">F8M41_025638</name>
</gene>
<sequence length="88" mass="10120">MNQNDQAFAYDYLAATKVRSLLEDQIIENKEGDVENILLEDKDNKSYEIPEVKILKWSSCIIFDNLNREIKHCNSTTKLVSLSQLIGT</sequence>
<comment type="caution">
    <text evidence="1">The sequence shown here is derived from an EMBL/GenBank/DDBJ whole genome shotgun (WGS) entry which is preliminary data.</text>
</comment>
<protein>
    <submittedName>
        <fullName evidence="1">Uncharacterized protein</fullName>
    </submittedName>
</protein>
<dbReference type="OrthoDB" id="2439925at2759"/>
<proteinExistence type="predicted"/>
<evidence type="ECO:0000313" key="2">
    <source>
        <dbReference type="Proteomes" id="UP000439903"/>
    </source>
</evidence>